<dbReference type="InterPro" id="IPR011993">
    <property type="entry name" value="PH-like_dom_sf"/>
</dbReference>
<protein>
    <recommendedName>
        <fullName evidence="2">PH domain-containing protein</fullName>
    </recommendedName>
</protein>
<proteinExistence type="predicted"/>
<reference evidence="3" key="1">
    <citation type="submission" date="2021-02" db="EMBL/GenBank/DDBJ databases">
        <authorList>
            <person name="Dougan E. K."/>
            <person name="Rhodes N."/>
            <person name="Thang M."/>
            <person name="Chan C."/>
        </authorList>
    </citation>
    <scope>NUCLEOTIDE SEQUENCE</scope>
</reference>
<name>A0A812JW44_9DINO</name>
<dbReference type="EMBL" id="CAJNDS010000544">
    <property type="protein sequence ID" value="CAE7216926.1"/>
    <property type="molecule type" value="Genomic_DNA"/>
</dbReference>
<dbReference type="AlphaFoldDB" id="A0A812JW44"/>
<evidence type="ECO:0000259" key="2">
    <source>
        <dbReference type="SMART" id="SM00233"/>
    </source>
</evidence>
<dbReference type="InterPro" id="IPR001849">
    <property type="entry name" value="PH_domain"/>
</dbReference>
<dbReference type="OrthoDB" id="449058at2759"/>
<organism evidence="3 4">
    <name type="scientific">Symbiodinium natans</name>
    <dbReference type="NCBI Taxonomy" id="878477"/>
    <lineage>
        <taxon>Eukaryota</taxon>
        <taxon>Sar</taxon>
        <taxon>Alveolata</taxon>
        <taxon>Dinophyceae</taxon>
        <taxon>Suessiales</taxon>
        <taxon>Symbiodiniaceae</taxon>
        <taxon>Symbiodinium</taxon>
    </lineage>
</organism>
<gene>
    <name evidence="3" type="ORF">SNAT2548_LOCUS7683</name>
</gene>
<sequence length="218" mass="23900">MASDDQSWVDARRSFKGAYSAWLTKVKGDGAKARWFSSTTKRYFTIDFNAQLFFYAHSESDKTVSHPIRFKDIVAADQLPISDSKSDHIFGFSVLTAERTYELFTSSYQDAEAWVCGLNAARDIATGKPPESQAGSLTTPAGQEFTRYSNSTSASDQNGDAGADGDKRRPWEPPPVAPKRWPAPAREVPEVAVPPPPPPAAEEDPFAALDALEEPHMS</sequence>
<keyword evidence="4" id="KW-1185">Reference proteome</keyword>
<evidence type="ECO:0000313" key="4">
    <source>
        <dbReference type="Proteomes" id="UP000604046"/>
    </source>
</evidence>
<feature type="region of interest" description="Disordered" evidence="1">
    <location>
        <begin position="126"/>
        <end position="218"/>
    </location>
</feature>
<feature type="domain" description="PH" evidence="2">
    <location>
        <begin position="17"/>
        <end position="125"/>
    </location>
</feature>
<evidence type="ECO:0000313" key="3">
    <source>
        <dbReference type="EMBL" id="CAE7216926.1"/>
    </source>
</evidence>
<comment type="caution">
    <text evidence="3">The sequence shown here is derived from an EMBL/GenBank/DDBJ whole genome shotgun (WGS) entry which is preliminary data.</text>
</comment>
<dbReference type="Gene3D" id="2.30.29.30">
    <property type="entry name" value="Pleckstrin-homology domain (PH domain)/Phosphotyrosine-binding domain (PTB)"/>
    <property type="match status" value="1"/>
</dbReference>
<accession>A0A812JW44</accession>
<dbReference type="CDD" id="cd00821">
    <property type="entry name" value="PH"/>
    <property type="match status" value="1"/>
</dbReference>
<dbReference type="SUPFAM" id="SSF50729">
    <property type="entry name" value="PH domain-like"/>
    <property type="match status" value="1"/>
</dbReference>
<dbReference type="SMART" id="SM00233">
    <property type="entry name" value="PH"/>
    <property type="match status" value="1"/>
</dbReference>
<dbReference type="Pfam" id="PF00169">
    <property type="entry name" value="PH"/>
    <property type="match status" value="1"/>
</dbReference>
<dbReference type="Proteomes" id="UP000604046">
    <property type="component" value="Unassembled WGS sequence"/>
</dbReference>
<feature type="compositionally biased region" description="Polar residues" evidence="1">
    <location>
        <begin position="133"/>
        <end position="158"/>
    </location>
</feature>
<evidence type="ECO:0000256" key="1">
    <source>
        <dbReference type="SAM" id="MobiDB-lite"/>
    </source>
</evidence>